<dbReference type="GeneID" id="80876562"/>
<evidence type="ECO:0000313" key="3">
    <source>
        <dbReference type="Proteomes" id="UP001212411"/>
    </source>
</evidence>
<dbReference type="GO" id="GO:0051604">
    <property type="term" value="P:protein maturation"/>
    <property type="evidence" value="ECO:0007669"/>
    <property type="project" value="InterPro"/>
</dbReference>
<dbReference type="EMBL" id="CP115612">
    <property type="protein sequence ID" value="WBW73841.1"/>
    <property type="molecule type" value="Genomic_DNA"/>
</dbReference>
<dbReference type="PIRSF" id="PIRSF003113">
    <property type="entry name" value="BolA"/>
    <property type="match status" value="1"/>
</dbReference>
<name>A0AAE9WCJ0_9SCHI</name>
<dbReference type="InterPro" id="IPR036065">
    <property type="entry name" value="BolA-like_sf"/>
</dbReference>
<accession>A0AAE9WCJ0</accession>
<dbReference type="Pfam" id="PF01722">
    <property type="entry name" value="BolA"/>
    <property type="match status" value="1"/>
</dbReference>
<dbReference type="PANTHER" id="PTHR12735">
    <property type="entry name" value="BOLA-LIKE PROTEIN-RELATED"/>
    <property type="match status" value="1"/>
</dbReference>
<comment type="similarity">
    <text evidence="1">Belongs to the BolA/IbaG family.</text>
</comment>
<dbReference type="RefSeq" id="XP_056038084.1">
    <property type="nucleotide sequence ID" value="XM_056181873.1"/>
</dbReference>
<dbReference type="GO" id="GO:0005634">
    <property type="term" value="C:nucleus"/>
    <property type="evidence" value="ECO:0007669"/>
    <property type="project" value="TreeGrafter"/>
</dbReference>
<dbReference type="KEGG" id="som:SOMG_03082"/>
<dbReference type="GO" id="GO:0051537">
    <property type="term" value="F:2 iron, 2 sulfur cluster binding"/>
    <property type="evidence" value="ECO:0007669"/>
    <property type="project" value="InterPro"/>
</dbReference>
<dbReference type="AlphaFoldDB" id="A0AAE9WCJ0"/>
<dbReference type="InterPro" id="IPR045115">
    <property type="entry name" value="BOL2"/>
</dbReference>
<sequence length="84" mass="9545">MVNAQQLELLIQSKLQPIHVEIQDLSGGCGQNFVVTIVSPLFDGKSTLARHRFVNHELDEVVKQVHAFTQKCYTPAQWETIKNK</sequence>
<dbReference type="GO" id="GO:0005829">
    <property type="term" value="C:cytosol"/>
    <property type="evidence" value="ECO:0007669"/>
    <property type="project" value="TreeGrafter"/>
</dbReference>
<organism evidence="2 3">
    <name type="scientific">Schizosaccharomyces osmophilus</name>
    <dbReference type="NCBI Taxonomy" id="2545709"/>
    <lineage>
        <taxon>Eukaryota</taxon>
        <taxon>Fungi</taxon>
        <taxon>Dikarya</taxon>
        <taxon>Ascomycota</taxon>
        <taxon>Taphrinomycotina</taxon>
        <taxon>Schizosaccharomycetes</taxon>
        <taxon>Schizosaccharomycetales</taxon>
        <taxon>Schizosaccharomycetaceae</taxon>
        <taxon>Schizosaccharomyces</taxon>
    </lineage>
</organism>
<dbReference type="InterPro" id="IPR002634">
    <property type="entry name" value="BolA"/>
</dbReference>
<dbReference type="PANTHER" id="PTHR12735:SF27">
    <property type="entry name" value="BOLA-LIKE PROTEIN 2"/>
    <property type="match status" value="1"/>
</dbReference>
<dbReference type="GO" id="GO:0006879">
    <property type="term" value="P:intracellular iron ion homeostasis"/>
    <property type="evidence" value="ECO:0007669"/>
    <property type="project" value="InterPro"/>
</dbReference>
<dbReference type="Gene3D" id="3.30.300.90">
    <property type="entry name" value="BolA-like"/>
    <property type="match status" value="1"/>
</dbReference>
<reference evidence="2 3" key="1">
    <citation type="journal article" date="2023" name="G3 (Bethesda)">
        <title>A high-quality reference genome for the fission yeast Schizosaccharomyces osmophilus.</title>
        <authorList>
            <person name="Jia G.S."/>
            <person name="Zhang W.C."/>
            <person name="Liang Y."/>
            <person name="Liu X.H."/>
            <person name="Rhind N."/>
            <person name="Pidoux A."/>
            <person name="Brysch-Herzberg M."/>
            <person name="Du L.L."/>
        </authorList>
    </citation>
    <scope>NUCLEOTIDE SEQUENCE [LARGE SCALE GENOMIC DNA]</scope>
    <source>
        <strain evidence="2 3">CBS 15793</strain>
    </source>
</reference>
<protein>
    <submittedName>
        <fullName evidence="2">Iron-sensor Fra2</fullName>
    </submittedName>
</protein>
<evidence type="ECO:0000256" key="1">
    <source>
        <dbReference type="RuleBase" id="RU003860"/>
    </source>
</evidence>
<proteinExistence type="inferred from homology"/>
<dbReference type="Proteomes" id="UP001212411">
    <property type="component" value="Chromosome 2"/>
</dbReference>
<evidence type="ECO:0000313" key="2">
    <source>
        <dbReference type="EMBL" id="WBW73841.1"/>
    </source>
</evidence>
<gene>
    <name evidence="2" type="primary">fra2</name>
    <name evidence="2" type="ORF">SOMG_03082</name>
</gene>
<dbReference type="SUPFAM" id="SSF82657">
    <property type="entry name" value="BolA-like"/>
    <property type="match status" value="1"/>
</dbReference>
<keyword evidence="3" id="KW-1185">Reference proteome</keyword>